<gene>
    <name evidence="1" type="ORF">F383_07884</name>
</gene>
<keyword evidence="2" id="KW-1185">Reference proteome</keyword>
<protein>
    <submittedName>
        <fullName evidence="1">Uncharacterized protein</fullName>
    </submittedName>
</protein>
<dbReference type="EMBL" id="KN427391">
    <property type="protein sequence ID" value="KHG24084.1"/>
    <property type="molecule type" value="Genomic_DNA"/>
</dbReference>
<dbReference type="AlphaFoldDB" id="A0A0B0PI23"/>
<proteinExistence type="predicted"/>
<accession>A0A0B0PI23</accession>
<evidence type="ECO:0000313" key="2">
    <source>
        <dbReference type="Proteomes" id="UP000032142"/>
    </source>
</evidence>
<sequence>MILALSVQDSRVSNSILNGSTGK</sequence>
<organism evidence="1 2">
    <name type="scientific">Gossypium arboreum</name>
    <name type="common">Tree cotton</name>
    <name type="synonym">Gossypium nanking</name>
    <dbReference type="NCBI Taxonomy" id="29729"/>
    <lineage>
        <taxon>Eukaryota</taxon>
        <taxon>Viridiplantae</taxon>
        <taxon>Streptophyta</taxon>
        <taxon>Embryophyta</taxon>
        <taxon>Tracheophyta</taxon>
        <taxon>Spermatophyta</taxon>
        <taxon>Magnoliopsida</taxon>
        <taxon>eudicotyledons</taxon>
        <taxon>Gunneridae</taxon>
        <taxon>Pentapetalae</taxon>
        <taxon>rosids</taxon>
        <taxon>malvids</taxon>
        <taxon>Malvales</taxon>
        <taxon>Malvaceae</taxon>
        <taxon>Malvoideae</taxon>
        <taxon>Gossypium</taxon>
    </lineage>
</organism>
<evidence type="ECO:0000313" key="1">
    <source>
        <dbReference type="EMBL" id="KHG24084.1"/>
    </source>
</evidence>
<dbReference type="Proteomes" id="UP000032142">
    <property type="component" value="Unassembled WGS sequence"/>
</dbReference>
<name>A0A0B0PI23_GOSAR</name>
<reference evidence="2" key="1">
    <citation type="submission" date="2014-09" db="EMBL/GenBank/DDBJ databases">
        <authorList>
            <person name="Mudge J."/>
            <person name="Ramaraj T."/>
            <person name="Lindquist I.E."/>
            <person name="Bharti A.K."/>
            <person name="Sundararajan A."/>
            <person name="Cameron C.T."/>
            <person name="Woodward J.E."/>
            <person name="May G.D."/>
            <person name="Brubaker C."/>
            <person name="Broadhvest J."/>
            <person name="Wilkins T.A."/>
        </authorList>
    </citation>
    <scope>NUCLEOTIDE SEQUENCE</scope>
    <source>
        <strain evidence="2">cv. AKA8401</strain>
    </source>
</reference>